<dbReference type="KEGG" id="clec:106669858"/>
<sequence length="469" mass="53334">MAPKKKTIRNGFYYFMLDVQADEERKGRTFANKKEVADYAGPLWEALAPDQKAEYNQKAKGVKNSTKEITNKFTSLGISFAAQMAEEREADEKYQIMKQTIRNTVKSLNSSSIKTFPFYFCHVNFTYKTDDFYAPAEIAVVEFTLGDGLLNKFHCFINPGKVPMGLRFEALDWSEKTHSIPLNWSEGETDHFLIFNKLINFLTRNHTADSVPPIYTMPDSLNSNTSLNAVKSAMSLLCAAGQNDPELLRVYSLPQLFFELRNKVVENTSEAPMPSLAIVENEIEKDVFGGLKNLACKFHEEKDLAMMCSLSIVTRWVYTLCDHCCKFIGVELEVGKHVANEVDTTWSIQNSRHSKTPKPKEEYEAEEPDEESNKAKNISFMPTIIDHSQLKAKREQERIEQEELNAINEEIRPPTSLTVFNIPNTSDGFISDPNDFPEIGGTRMVGVQRDTPVWPVSGRGWGKRNIKYN</sequence>
<keyword evidence="5" id="KW-0963">Cytoplasm</keyword>
<dbReference type="InterPro" id="IPR024970">
    <property type="entry name" value="Maelstrom"/>
</dbReference>
<dbReference type="Pfam" id="PF09011">
    <property type="entry name" value="HMG_box_2"/>
    <property type="match status" value="1"/>
</dbReference>
<accession>A0A8I6SFZ5</accession>
<evidence type="ECO:0000256" key="5">
    <source>
        <dbReference type="ARBA" id="ARBA00022490"/>
    </source>
</evidence>
<dbReference type="GO" id="GO:0005634">
    <property type="term" value="C:nucleus"/>
    <property type="evidence" value="ECO:0007669"/>
    <property type="project" value="UniProtKB-SubCell"/>
</dbReference>
<dbReference type="RefSeq" id="XP_024082213.1">
    <property type="nucleotide sequence ID" value="XM_024226445.1"/>
</dbReference>
<dbReference type="PANTHER" id="PTHR21358:SF4">
    <property type="entry name" value="PROTEIN MAELSTROM HOMOLOG"/>
    <property type="match status" value="1"/>
</dbReference>
<keyword evidence="11" id="KW-0175">Coiled coil</keyword>
<keyword evidence="6" id="KW-0221">Differentiation</keyword>
<dbReference type="Proteomes" id="UP000494040">
    <property type="component" value="Unassembled WGS sequence"/>
</dbReference>
<dbReference type="GeneID" id="106669858"/>
<feature type="domain" description="Maelstrom" evidence="14">
    <location>
        <begin position="129"/>
        <end position="341"/>
    </location>
</feature>
<dbReference type="EnsemblMetazoa" id="XM_024226438.1">
    <property type="protein sequence ID" value="XP_024082206.1"/>
    <property type="gene ID" value="LOC106669858"/>
</dbReference>
<evidence type="ECO:0000313" key="16">
    <source>
        <dbReference type="Proteomes" id="UP000494040"/>
    </source>
</evidence>
<dbReference type="GO" id="GO:0043186">
    <property type="term" value="C:P granule"/>
    <property type="evidence" value="ECO:0007669"/>
    <property type="project" value="TreeGrafter"/>
</dbReference>
<dbReference type="RefSeq" id="XP_024082206.1">
    <property type="nucleotide sequence ID" value="XM_024226438.1"/>
</dbReference>
<reference evidence="15" key="1">
    <citation type="submission" date="2022-01" db="UniProtKB">
        <authorList>
            <consortium name="EnsemblMetazoa"/>
        </authorList>
    </citation>
    <scope>IDENTIFICATION</scope>
</reference>
<evidence type="ECO:0000256" key="8">
    <source>
        <dbReference type="ARBA" id="ARBA00023158"/>
    </source>
</evidence>
<evidence type="ECO:0000256" key="4">
    <source>
        <dbReference type="ARBA" id="ARBA00022473"/>
    </source>
</evidence>
<feature type="domain" description="HMG box" evidence="13">
    <location>
        <begin position="3"/>
        <end position="66"/>
    </location>
</feature>
<dbReference type="GO" id="GO:0060964">
    <property type="term" value="P:regulation of miRNA-mediated gene silencing"/>
    <property type="evidence" value="ECO:0007669"/>
    <property type="project" value="InterPro"/>
</dbReference>
<feature type="coiled-coil region" evidence="11">
    <location>
        <begin position="385"/>
        <end position="412"/>
    </location>
</feature>
<comment type="similarity">
    <text evidence="3">Belongs to the maelstrom family.</text>
</comment>
<dbReference type="Gene3D" id="1.10.30.10">
    <property type="entry name" value="High mobility group box domain"/>
    <property type="match status" value="1"/>
</dbReference>
<keyword evidence="4" id="KW-0217">Developmental protein</keyword>
<dbReference type="SUPFAM" id="SSF47095">
    <property type="entry name" value="HMG-box"/>
    <property type="match status" value="1"/>
</dbReference>
<evidence type="ECO:0000256" key="7">
    <source>
        <dbReference type="ARBA" id="ARBA00023125"/>
    </source>
</evidence>
<dbReference type="InterPro" id="IPR036910">
    <property type="entry name" value="HMG_box_dom_sf"/>
</dbReference>
<evidence type="ECO:0000256" key="9">
    <source>
        <dbReference type="ARBA" id="ARBA00023242"/>
    </source>
</evidence>
<dbReference type="GO" id="GO:0007140">
    <property type="term" value="P:male meiotic nuclear division"/>
    <property type="evidence" value="ECO:0007669"/>
    <property type="project" value="TreeGrafter"/>
</dbReference>
<protein>
    <recommendedName>
        <fullName evidence="17">Protein maelstrom homolog</fullName>
    </recommendedName>
</protein>
<evidence type="ECO:0000256" key="2">
    <source>
        <dbReference type="ARBA" id="ARBA00004496"/>
    </source>
</evidence>
<organism evidence="15 16">
    <name type="scientific">Cimex lectularius</name>
    <name type="common">Bed bug</name>
    <name type="synonym">Acanthia lectularia</name>
    <dbReference type="NCBI Taxonomy" id="79782"/>
    <lineage>
        <taxon>Eukaryota</taxon>
        <taxon>Metazoa</taxon>
        <taxon>Ecdysozoa</taxon>
        <taxon>Arthropoda</taxon>
        <taxon>Hexapoda</taxon>
        <taxon>Insecta</taxon>
        <taxon>Pterygota</taxon>
        <taxon>Neoptera</taxon>
        <taxon>Paraneoptera</taxon>
        <taxon>Hemiptera</taxon>
        <taxon>Heteroptera</taxon>
        <taxon>Panheteroptera</taxon>
        <taxon>Cimicomorpha</taxon>
        <taxon>Cimicidae</taxon>
        <taxon>Cimex</taxon>
    </lineage>
</organism>
<keyword evidence="9" id="KW-0539">Nucleus</keyword>
<dbReference type="InterPro" id="IPR039259">
    <property type="entry name" value="Protein_maelstrom"/>
</dbReference>
<dbReference type="OMA" id="KHEIFDH"/>
<dbReference type="GO" id="GO:0045892">
    <property type="term" value="P:negative regulation of DNA-templated transcription"/>
    <property type="evidence" value="ECO:0007669"/>
    <property type="project" value="TreeGrafter"/>
</dbReference>
<dbReference type="GO" id="GO:0034587">
    <property type="term" value="P:piRNA processing"/>
    <property type="evidence" value="ECO:0007669"/>
    <property type="project" value="TreeGrafter"/>
</dbReference>
<comment type="subcellular location">
    <subcellularLocation>
        <location evidence="2">Cytoplasm</location>
    </subcellularLocation>
    <subcellularLocation>
        <location evidence="1">Nucleus</location>
    </subcellularLocation>
</comment>
<dbReference type="Pfam" id="PF13017">
    <property type="entry name" value="Maelstrom"/>
    <property type="match status" value="1"/>
</dbReference>
<dbReference type="GO" id="GO:0030154">
    <property type="term" value="P:cell differentiation"/>
    <property type="evidence" value="ECO:0007669"/>
    <property type="project" value="UniProtKB-KW"/>
</dbReference>
<proteinExistence type="inferred from homology"/>
<feature type="region of interest" description="Disordered" evidence="12">
    <location>
        <begin position="348"/>
        <end position="373"/>
    </location>
</feature>
<dbReference type="GO" id="GO:0043565">
    <property type="term" value="F:sequence-specific DNA binding"/>
    <property type="evidence" value="ECO:0007669"/>
    <property type="project" value="TreeGrafter"/>
</dbReference>
<dbReference type="OrthoDB" id="24555at2759"/>
<evidence type="ECO:0000259" key="13">
    <source>
        <dbReference type="Pfam" id="PF09011"/>
    </source>
</evidence>
<dbReference type="EnsemblMetazoa" id="XM_024226444.1">
    <property type="protein sequence ID" value="XP_024082212.1"/>
    <property type="gene ID" value="LOC106669858"/>
</dbReference>
<evidence type="ECO:0000256" key="6">
    <source>
        <dbReference type="ARBA" id="ARBA00022782"/>
    </source>
</evidence>
<dbReference type="AlphaFoldDB" id="A0A8I6SFZ5"/>
<evidence type="ECO:0008006" key="17">
    <source>
        <dbReference type="Google" id="ProtNLM"/>
    </source>
</evidence>
<dbReference type="GO" id="GO:0007283">
    <property type="term" value="P:spermatogenesis"/>
    <property type="evidence" value="ECO:0007669"/>
    <property type="project" value="TreeGrafter"/>
</dbReference>
<keyword evidence="16" id="KW-1185">Reference proteome</keyword>
<name>A0A8I6SFZ5_CIMLE</name>
<evidence type="ECO:0000256" key="1">
    <source>
        <dbReference type="ARBA" id="ARBA00004123"/>
    </source>
</evidence>
<keyword evidence="7" id="KW-0238">DNA-binding</keyword>
<evidence type="ECO:0000256" key="12">
    <source>
        <dbReference type="SAM" id="MobiDB-lite"/>
    </source>
</evidence>
<evidence type="ECO:0000256" key="3">
    <source>
        <dbReference type="ARBA" id="ARBA00007057"/>
    </source>
</evidence>
<dbReference type="CDD" id="cd21992">
    <property type="entry name" value="HMG-box_MAEL"/>
    <property type="match status" value="1"/>
</dbReference>
<evidence type="ECO:0000259" key="14">
    <source>
        <dbReference type="Pfam" id="PF13017"/>
    </source>
</evidence>
<dbReference type="EnsemblMetazoa" id="XM_024226445.1">
    <property type="protein sequence ID" value="XP_024082213.1"/>
    <property type="gene ID" value="LOC106669858"/>
</dbReference>
<evidence type="ECO:0000256" key="11">
    <source>
        <dbReference type="SAM" id="Coils"/>
    </source>
</evidence>
<dbReference type="RefSeq" id="XP_024082212.1">
    <property type="nucleotide sequence ID" value="XM_024226444.1"/>
</dbReference>
<dbReference type="PANTHER" id="PTHR21358">
    <property type="entry name" value="PROTEIN MAELSTROM HOMOLOG"/>
    <property type="match status" value="1"/>
</dbReference>
<keyword evidence="8" id="KW-0943">RNA-mediated gene silencing</keyword>
<dbReference type="InterPro" id="IPR009071">
    <property type="entry name" value="HMG_box_dom"/>
</dbReference>
<evidence type="ECO:0000313" key="15">
    <source>
        <dbReference type="EnsemblMetazoa" id="XP_024082213.1"/>
    </source>
</evidence>
<keyword evidence="10" id="KW-0469">Meiosis</keyword>
<evidence type="ECO:0000256" key="10">
    <source>
        <dbReference type="ARBA" id="ARBA00023254"/>
    </source>
</evidence>